<dbReference type="Proteomes" id="UP000775547">
    <property type="component" value="Unassembled WGS sequence"/>
</dbReference>
<proteinExistence type="predicted"/>
<gene>
    <name evidence="1" type="ORF">DXG03_005012</name>
</gene>
<comment type="caution">
    <text evidence="1">The sequence shown here is derived from an EMBL/GenBank/DDBJ whole genome shotgun (WGS) entry which is preliminary data.</text>
</comment>
<organism evidence="1 2">
    <name type="scientific">Asterophora parasitica</name>
    <dbReference type="NCBI Taxonomy" id="117018"/>
    <lineage>
        <taxon>Eukaryota</taxon>
        <taxon>Fungi</taxon>
        <taxon>Dikarya</taxon>
        <taxon>Basidiomycota</taxon>
        <taxon>Agaricomycotina</taxon>
        <taxon>Agaricomycetes</taxon>
        <taxon>Agaricomycetidae</taxon>
        <taxon>Agaricales</taxon>
        <taxon>Tricholomatineae</taxon>
        <taxon>Lyophyllaceae</taxon>
        <taxon>Asterophora</taxon>
    </lineage>
</organism>
<evidence type="ECO:0000313" key="1">
    <source>
        <dbReference type="EMBL" id="KAG5648438.1"/>
    </source>
</evidence>
<sequence length="317" mass="36195">MQHWFEDGNIILLTDETPTMFRGRHSDVFRDMLSMPQPEALSDAETYDGCQLVRLYDLPSDVSNLIKAIYDGAHFRQDSFADFIYLAGVLRLSTKYLIAHLRAQAIRFLATTWPHTLEGHDAMVNKAVSTPTKDGLSYPYVHPLHVLNLANELNVRIVIPSAVYFLSLYPLSDVLRADHPKLLAKHPSRLSSSLGPAELVAYTLMYQHRVKIILEFIRKERTPSTACIGESTCPRGFQKQASRLLRSWQTRTGPLYFIVQAMNAVEDEPLLCEPCRKAYRRDAELLRQKIWRDLPEAISLPNWDDLVEGDLPPSMFP</sequence>
<evidence type="ECO:0008006" key="3">
    <source>
        <dbReference type="Google" id="ProtNLM"/>
    </source>
</evidence>
<protein>
    <recommendedName>
        <fullName evidence="3">BTB domain-containing protein</fullName>
    </recommendedName>
</protein>
<keyword evidence="2" id="KW-1185">Reference proteome</keyword>
<accession>A0A9P7GH07</accession>
<dbReference type="AlphaFoldDB" id="A0A9P7GH07"/>
<reference evidence="1" key="2">
    <citation type="submission" date="2021-10" db="EMBL/GenBank/DDBJ databases">
        <title>Phylogenomics reveals ancestral predisposition of the termite-cultivated fungus Termitomyces towards a domesticated lifestyle.</title>
        <authorList>
            <person name="Auxier B."/>
            <person name="Grum-Grzhimaylo A."/>
            <person name="Cardenas M.E."/>
            <person name="Lodge J.D."/>
            <person name="Laessoe T."/>
            <person name="Pedersen O."/>
            <person name="Smith M.E."/>
            <person name="Kuyper T.W."/>
            <person name="Franco-Molano E.A."/>
            <person name="Baroni T.J."/>
            <person name="Aanen D.K."/>
        </authorList>
    </citation>
    <scope>NUCLEOTIDE SEQUENCE</scope>
    <source>
        <strain evidence="1">AP01</strain>
        <tissue evidence="1">Mycelium</tissue>
    </source>
</reference>
<dbReference type="EMBL" id="JABCKV010000003">
    <property type="protein sequence ID" value="KAG5648438.1"/>
    <property type="molecule type" value="Genomic_DNA"/>
</dbReference>
<name>A0A9P7GH07_9AGAR</name>
<dbReference type="OrthoDB" id="2879636at2759"/>
<reference evidence="1" key="1">
    <citation type="submission" date="2020-07" db="EMBL/GenBank/DDBJ databases">
        <authorList>
            <person name="Nieuwenhuis M."/>
            <person name="Van De Peppel L.J.J."/>
        </authorList>
    </citation>
    <scope>NUCLEOTIDE SEQUENCE</scope>
    <source>
        <strain evidence="1">AP01</strain>
        <tissue evidence="1">Mycelium</tissue>
    </source>
</reference>
<evidence type="ECO:0000313" key="2">
    <source>
        <dbReference type="Proteomes" id="UP000775547"/>
    </source>
</evidence>